<evidence type="ECO:0000313" key="1">
    <source>
        <dbReference type="EMBL" id="SHI01587.1"/>
    </source>
</evidence>
<evidence type="ECO:0008006" key="3">
    <source>
        <dbReference type="Google" id="ProtNLM"/>
    </source>
</evidence>
<dbReference type="Pfam" id="PF04748">
    <property type="entry name" value="Polysacc_deac_2"/>
    <property type="match status" value="1"/>
</dbReference>
<dbReference type="PANTHER" id="PTHR30105">
    <property type="entry name" value="UNCHARACTERIZED YIBQ-RELATED"/>
    <property type="match status" value="1"/>
</dbReference>
<dbReference type="Proteomes" id="UP000184268">
    <property type="component" value="Unassembled WGS sequence"/>
</dbReference>
<gene>
    <name evidence="1" type="ORF">SAMN02745129_3573</name>
</gene>
<proteinExistence type="predicted"/>
<dbReference type="STRING" id="299255.SAMN02745129_3573"/>
<accession>A0A1M5XP23</accession>
<name>A0A1M5XP23_9GAMM</name>
<dbReference type="PANTHER" id="PTHR30105:SF2">
    <property type="entry name" value="DIVERGENT POLYSACCHARIDE DEACETYLASE SUPERFAMILY"/>
    <property type="match status" value="1"/>
</dbReference>
<sequence>MTNSSMRRTTCCTPEPRIWLLLLLLFTWPASAGQIALIIDDIGARASDRAAFALPTDVTLSFLPHTPYGRELALKAWRQGRETMLHLPMATRGPKDPGPWAIGPDQDAWQVSYRVKKALADIPFTSGVNNHMGSAITPDSEVMAWVMAELQQGNRFFVDSLTTPDSQAYYQAEAAGVASIKRDVFLDPMPGRMIIERQWRQAVSLAQSRGQVVVIGHPYPSTLAFLQEALPALAQQGVTLVPVSRLVRPAGLPLPVQTAQQAPAH</sequence>
<dbReference type="InterPro" id="IPR006837">
    <property type="entry name" value="Divergent_DAC"/>
</dbReference>
<dbReference type="EMBL" id="FQXG01000006">
    <property type="protein sequence ID" value="SHI01587.1"/>
    <property type="molecule type" value="Genomic_DNA"/>
</dbReference>
<reference evidence="1 2" key="1">
    <citation type="submission" date="2016-11" db="EMBL/GenBank/DDBJ databases">
        <authorList>
            <person name="Jaros S."/>
            <person name="Januszkiewicz K."/>
            <person name="Wedrychowicz H."/>
        </authorList>
    </citation>
    <scope>NUCLEOTIDE SEQUENCE [LARGE SCALE GENOMIC DNA]</scope>
    <source>
        <strain evidence="1 2">DSM 16917</strain>
    </source>
</reference>
<dbReference type="InterPro" id="IPR011330">
    <property type="entry name" value="Glyco_hydro/deAcase_b/a-brl"/>
</dbReference>
<dbReference type="AlphaFoldDB" id="A0A1M5XP23"/>
<keyword evidence="2" id="KW-1185">Reference proteome</keyword>
<protein>
    <recommendedName>
        <fullName evidence="3">Divergent polysaccharide deacetylase</fullName>
    </recommendedName>
</protein>
<dbReference type="SUPFAM" id="SSF88713">
    <property type="entry name" value="Glycoside hydrolase/deacetylase"/>
    <property type="match status" value="1"/>
</dbReference>
<dbReference type="CDD" id="cd10936">
    <property type="entry name" value="CE4_DAC2"/>
    <property type="match status" value="1"/>
</dbReference>
<organism evidence="1 2">
    <name type="scientific">Ferrimonas marina</name>
    <dbReference type="NCBI Taxonomy" id="299255"/>
    <lineage>
        <taxon>Bacteria</taxon>
        <taxon>Pseudomonadati</taxon>
        <taxon>Pseudomonadota</taxon>
        <taxon>Gammaproteobacteria</taxon>
        <taxon>Alteromonadales</taxon>
        <taxon>Ferrimonadaceae</taxon>
        <taxon>Ferrimonas</taxon>
    </lineage>
</organism>
<evidence type="ECO:0000313" key="2">
    <source>
        <dbReference type="Proteomes" id="UP000184268"/>
    </source>
</evidence>
<dbReference type="Gene3D" id="3.20.20.370">
    <property type="entry name" value="Glycoside hydrolase/deacetylase"/>
    <property type="match status" value="1"/>
</dbReference>
<dbReference type="GO" id="GO:0005975">
    <property type="term" value="P:carbohydrate metabolic process"/>
    <property type="evidence" value="ECO:0007669"/>
    <property type="project" value="InterPro"/>
</dbReference>